<dbReference type="PRINTS" id="PR00111">
    <property type="entry name" value="ABHYDROLASE"/>
</dbReference>
<dbReference type="Proteomes" id="UP001296706">
    <property type="component" value="Unassembled WGS sequence"/>
</dbReference>
<organism evidence="3 4">
    <name type="scientific">Pseudonocardia xinjiangensis</name>
    <dbReference type="NCBI Taxonomy" id="75289"/>
    <lineage>
        <taxon>Bacteria</taxon>
        <taxon>Bacillati</taxon>
        <taxon>Actinomycetota</taxon>
        <taxon>Actinomycetes</taxon>
        <taxon>Pseudonocardiales</taxon>
        <taxon>Pseudonocardiaceae</taxon>
        <taxon>Pseudonocardia</taxon>
    </lineage>
</organism>
<protein>
    <submittedName>
        <fullName evidence="3">Alpha/beta hydrolase</fullName>
    </submittedName>
</protein>
<sequence>MLDGFATADVDTPAGARIRVRTAGSGPPVLLLHGYPQTSAMWHLVAPELARGHTVVAADLRGYGDSVPPPGTADDVAAFGKRAMAADQVAVMAALGFGEFAVAGHDRGARCAYRLALDHPEVVTALAVLDILPTADVFAGVDAAFARSAWHWFFLAQPGDLPERLIAADPDAFFLRGTDGVFAPEALAAFRAAYRRPEVVHAMCQDYRAGATVDVADDEADRGRRRIACPTLVLWGSRGPLGRVPDVLDGWRQWAPAATGRSLDCGHYLAEERPAETLAALRDLLRSPRR</sequence>
<dbReference type="InterPro" id="IPR029058">
    <property type="entry name" value="AB_hydrolase_fold"/>
</dbReference>
<dbReference type="Pfam" id="PF00561">
    <property type="entry name" value="Abhydrolase_1"/>
    <property type="match status" value="1"/>
</dbReference>
<keyword evidence="1 3" id="KW-0378">Hydrolase</keyword>
<accession>A0ABX1RM87</accession>
<dbReference type="GO" id="GO:0016787">
    <property type="term" value="F:hydrolase activity"/>
    <property type="evidence" value="ECO:0007669"/>
    <property type="project" value="UniProtKB-KW"/>
</dbReference>
<dbReference type="PANTHER" id="PTHR43329">
    <property type="entry name" value="EPOXIDE HYDROLASE"/>
    <property type="match status" value="1"/>
</dbReference>
<dbReference type="InterPro" id="IPR000073">
    <property type="entry name" value="AB_hydrolase_1"/>
</dbReference>
<dbReference type="Gene3D" id="3.40.50.1820">
    <property type="entry name" value="alpha/beta hydrolase"/>
    <property type="match status" value="1"/>
</dbReference>
<evidence type="ECO:0000256" key="1">
    <source>
        <dbReference type="ARBA" id="ARBA00022801"/>
    </source>
</evidence>
<feature type="domain" description="AB hydrolase-1" evidence="2">
    <location>
        <begin position="27"/>
        <end position="274"/>
    </location>
</feature>
<dbReference type="SUPFAM" id="SSF53474">
    <property type="entry name" value="alpha/beta-Hydrolases"/>
    <property type="match status" value="1"/>
</dbReference>
<evidence type="ECO:0000313" key="3">
    <source>
        <dbReference type="EMBL" id="NMH80584.1"/>
    </source>
</evidence>
<evidence type="ECO:0000259" key="2">
    <source>
        <dbReference type="Pfam" id="PF00561"/>
    </source>
</evidence>
<comment type="caution">
    <text evidence="3">The sequence shown here is derived from an EMBL/GenBank/DDBJ whole genome shotgun (WGS) entry which is preliminary data.</text>
</comment>
<evidence type="ECO:0000313" key="4">
    <source>
        <dbReference type="Proteomes" id="UP001296706"/>
    </source>
</evidence>
<dbReference type="RefSeq" id="WP_169398653.1">
    <property type="nucleotide sequence ID" value="NZ_BAAAJH010000015.1"/>
</dbReference>
<dbReference type="InterPro" id="IPR000639">
    <property type="entry name" value="Epox_hydrolase-like"/>
</dbReference>
<reference evidence="3 4" key="1">
    <citation type="submission" date="2020-04" db="EMBL/GenBank/DDBJ databases">
        <authorList>
            <person name="Klaysubun C."/>
            <person name="Duangmal K."/>
            <person name="Lipun K."/>
        </authorList>
    </citation>
    <scope>NUCLEOTIDE SEQUENCE [LARGE SCALE GENOMIC DNA]</scope>
    <source>
        <strain evidence="3 4">JCM 11839</strain>
    </source>
</reference>
<name>A0ABX1RM87_9PSEU</name>
<dbReference type="EMBL" id="JAAXKY010000107">
    <property type="protein sequence ID" value="NMH80584.1"/>
    <property type="molecule type" value="Genomic_DNA"/>
</dbReference>
<keyword evidence="4" id="KW-1185">Reference proteome</keyword>
<gene>
    <name evidence="3" type="ORF">HF577_26290</name>
</gene>
<dbReference type="PRINTS" id="PR00412">
    <property type="entry name" value="EPOXHYDRLASE"/>
</dbReference>
<proteinExistence type="predicted"/>